<protein>
    <submittedName>
        <fullName evidence="1">Uncharacterized protein</fullName>
    </submittedName>
</protein>
<dbReference type="PANTHER" id="PTHR24559">
    <property type="entry name" value="TRANSPOSON TY3-I GAG-POL POLYPROTEIN"/>
    <property type="match status" value="1"/>
</dbReference>
<accession>A0AA88HUX0</accession>
<dbReference type="Gene3D" id="3.10.10.10">
    <property type="entry name" value="HIV Type 1 Reverse Transcriptase, subunit A, domain 1"/>
    <property type="match status" value="1"/>
</dbReference>
<gene>
    <name evidence="1" type="ORF">QYM36_011299</name>
</gene>
<dbReference type="InterPro" id="IPR043502">
    <property type="entry name" value="DNA/RNA_pol_sf"/>
</dbReference>
<reference evidence="1" key="1">
    <citation type="submission" date="2023-07" db="EMBL/GenBank/DDBJ databases">
        <title>Chromosome-level genome assembly of Artemia franciscana.</title>
        <authorList>
            <person name="Jo E."/>
        </authorList>
    </citation>
    <scope>NUCLEOTIDE SEQUENCE</scope>
    <source>
        <tissue evidence="1">Whole body</tissue>
    </source>
</reference>
<dbReference type="InterPro" id="IPR043128">
    <property type="entry name" value="Rev_trsase/Diguanyl_cyclase"/>
</dbReference>
<proteinExistence type="predicted"/>
<dbReference type="Gene3D" id="3.30.70.270">
    <property type="match status" value="1"/>
</dbReference>
<comment type="caution">
    <text evidence="1">The sequence shown here is derived from an EMBL/GenBank/DDBJ whole genome shotgun (WGS) entry which is preliminary data.</text>
</comment>
<dbReference type="SUPFAM" id="SSF56672">
    <property type="entry name" value="DNA/RNA polymerases"/>
    <property type="match status" value="1"/>
</dbReference>
<keyword evidence="2" id="KW-1185">Reference proteome</keyword>
<name>A0AA88HUX0_ARTSF</name>
<dbReference type="AlphaFoldDB" id="A0AA88HUX0"/>
<dbReference type="Proteomes" id="UP001187531">
    <property type="component" value="Unassembled WGS sequence"/>
</dbReference>
<dbReference type="InterPro" id="IPR053134">
    <property type="entry name" value="RNA-dir_DNA_polymerase"/>
</dbReference>
<evidence type="ECO:0000313" key="2">
    <source>
        <dbReference type="Proteomes" id="UP001187531"/>
    </source>
</evidence>
<sequence>MKKEIDRMLQLEVIEHSNSEYATPVVLVPKEEGSIRFCVDNRKLNGDSESDAYPIPKKDLILETIGTAEFISILDLRKGYGQLKIHPKDNEKSGFRHTVWIKSIEVYTLWTKRSTSNFSKISGLHFESITIHESIFR</sequence>
<evidence type="ECO:0000313" key="1">
    <source>
        <dbReference type="EMBL" id="KAK2712561.1"/>
    </source>
</evidence>
<organism evidence="1 2">
    <name type="scientific">Artemia franciscana</name>
    <name type="common">Brine shrimp</name>
    <name type="synonym">Artemia sanfranciscana</name>
    <dbReference type="NCBI Taxonomy" id="6661"/>
    <lineage>
        <taxon>Eukaryota</taxon>
        <taxon>Metazoa</taxon>
        <taxon>Ecdysozoa</taxon>
        <taxon>Arthropoda</taxon>
        <taxon>Crustacea</taxon>
        <taxon>Branchiopoda</taxon>
        <taxon>Anostraca</taxon>
        <taxon>Artemiidae</taxon>
        <taxon>Artemia</taxon>
    </lineage>
</organism>
<dbReference type="EMBL" id="JAVRJZ010000015">
    <property type="protein sequence ID" value="KAK2712561.1"/>
    <property type="molecule type" value="Genomic_DNA"/>
</dbReference>
<dbReference type="GO" id="GO:0071897">
    <property type="term" value="P:DNA biosynthetic process"/>
    <property type="evidence" value="ECO:0007669"/>
    <property type="project" value="UniProtKB-ARBA"/>
</dbReference>
<dbReference type="PANTHER" id="PTHR24559:SF454">
    <property type="entry name" value="RIBONUCLEASE H"/>
    <property type="match status" value="1"/>
</dbReference>